<dbReference type="PANTHER" id="PTHR31213:SF188">
    <property type="entry name" value="BET V I_MAJOR LATEX PROTEIN DOMAIN-CONTAINING PROTEIN"/>
    <property type="match status" value="1"/>
</dbReference>
<evidence type="ECO:0000256" key="2">
    <source>
        <dbReference type="ARBA" id="ARBA00022821"/>
    </source>
</evidence>
<dbReference type="Pfam" id="PF00407">
    <property type="entry name" value="Bet_v_1"/>
    <property type="match status" value="1"/>
</dbReference>
<keyword evidence="2 4" id="KW-0611">Plant defense</keyword>
<sequence length="138" mass="15556">MGVVSYEMVVNSSVPPAKLYKASVLDAEVLLPKLVPQAIKSSQFKYMKHKVDAIDKENFTFSHTVFEGDMLMNAIEKITYDIKFEQSPDGGSICKEGCKYYTIGDYELNIEQLKAAKERRLGLFNAIEAYILANPDTF</sequence>
<comment type="caution">
    <text evidence="6">The sequence shown here is derived from an EMBL/GenBank/DDBJ whole genome shotgun (WGS) entry which is preliminary data.</text>
</comment>
<accession>A0A6A6KK10</accession>
<dbReference type="FunFam" id="3.30.530.20:FF:000007">
    <property type="entry name" value="Major pollen allergen Bet v 1-A"/>
    <property type="match status" value="1"/>
</dbReference>
<evidence type="ECO:0000256" key="3">
    <source>
        <dbReference type="ARBA" id="ARBA00023265"/>
    </source>
</evidence>
<dbReference type="CDD" id="cd07816">
    <property type="entry name" value="Bet_v1-like"/>
    <property type="match status" value="1"/>
</dbReference>
<proteinExistence type="inferred from homology"/>
<dbReference type="GO" id="GO:0005737">
    <property type="term" value="C:cytoplasm"/>
    <property type="evidence" value="ECO:0007669"/>
    <property type="project" value="TreeGrafter"/>
</dbReference>
<keyword evidence="3 4" id="KW-0568">Pathogenesis-related protein</keyword>
<dbReference type="GO" id="GO:0010427">
    <property type="term" value="F:abscisic acid binding"/>
    <property type="evidence" value="ECO:0007669"/>
    <property type="project" value="InterPro"/>
</dbReference>
<protein>
    <recommendedName>
        <fullName evidence="5">Bet v I/Major latex protein domain-containing protein</fullName>
    </recommendedName>
</protein>
<dbReference type="EMBL" id="JAAGAX010000016">
    <property type="protein sequence ID" value="KAF2289127.1"/>
    <property type="molecule type" value="Genomic_DNA"/>
</dbReference>
<dbReference type="PANTHER" id="PTHR31213">
    <property type="entry name" value="OS08G0374000 PROTEIN-RELATED"/>
    <property type="match status" value="1"/>
</dbReference>
<reference evidence="6 7" key="1">
    <citation type="journal article" date="2020" name="Mol. Plant">
        <title>The Chromosome-Based Rubber Tree Genome Provides New Insights into Spurge Genome Evolution and Rubber Biosynthesis.</title>
        <authorList>
            <person name="Liu J."/>
            <person name="Shi C."/>
            <person name="Shi C.C."/>
            <person name="Li W."/>
            <person name="Zhang Q.J."/>
            <person name="Zhang Y."/>
            <person name="Li K."/>
            <person name="Lu H.F."/>
            <person name="Shi C."/>
            <person name="Zhu S.T."/>
            <person name="Xiao Z.Y."/>
            <person name="Nan H."/>
            <person name="Yue Y."/>
            <person name="Zhu X.G."/>
            <person name="Wu Y."/>
            <person name="Hong X.N."/>
            <person name="Fan G.Y."/>
            <person name="Tong Y."/>
            <person name="Zhang D."/>
            <person name="Mao C.L."/>
            <person name="Liu Y.L."/>
            <person name="Hao S.J."/>
            <person name="Liu W.Q."/>
            <person name="Lv M.Q."/>
            <person name="Zhang H.B."/>
            <person name="Liu Y."/>
            <person name="Hu-Tang G.R."/>
            <person name="Wang J.P."/>
            <person name="Wang J.H."/>
            <person name="Sun Y.H."/>
            <person name="Ni S.B."/>
            <person name="Chen W.B."/>
            <person name="Zhang X.C."/>
            <person name="Jiao Y.N."/>
            <person name="Eichler E.E."/>
            <person name="Li G.H."/>
            <person name="Liu X."/>
            <person name="Gao L.Z."/>
        </authorList>
    </citation>
    <scope>NUCLEOTIDE SEQUENCE [LARGE SCALE GENOMIC DNA]</scope>
    <source>
        <strain evidence="7">cv. GT1</strain>
        <tissue evidence="6">Leaf</tissue>
    </source>
</reference>
<dbReference type="GO" id="GO:0038023">
    <property type="term" value="F:signaling receptor activity"/>
    <property type="evidence" value="ECO:0007669"/>
    <property type="project" value="InterPro"/>
</dbReference>
<dbReference type="Gene3D" id="3.30.530.20">
    <property type="match status" value="2"/>
</dbReference>
<dbReference type="InterPro" id="IPR024949">
    <property type="entry name" value="Bet_v_I_allergen"/>
</dbReference>
<dbReference type="GO" id="GO:0006952">
    <property type="term" value="P:defense response"/>
    <property type="evidence" value="ECO:0007669"/>
    <property type="project" value="UniProtKB-KW"/>
</dbReference>
<keyword evidence="7" id="KW-1185">Reference proteome</keyword>
<comment type="similarity">
    <text evidence="1 4">Belongs to the BetVI family.</text>
</comment>
<dbReference type="GO" id="GO:0009738">
    <property type="term" value="P:abscisic acid-activated signaling pathway"/>
    <property type="evidence" value="ECO:0007669"/>
    <property type="project" value="InterPro"/>
</dbReference>
<evidence type="ECO:0000259" key="5">
    <source>
        <dbReference type="Pfam" id="PF00407"/>
    </source>
</evidence>
<feature type="domain" description="Bet v I/Major latex protein" evidence="5">
    <location>
        <begin position="43"/>
        <end position="134"/>
    </location>
</feature>
<dbReference type="SUPFAM" id="SSF55961">
    <property type="entry name" value="Bet v1-like"/>
    <property type="match status" value="1"/>
</dbReference>
<dbReference type="AlphaFoldDB" id="A0A6A6KK10"/>
<dbReference type="GO" id="GO:0005634">
    <property type="term" value="C:nucleus"/>
    <property type="evidence" value="ECO:0007669"/>
    <property type="project" value="TreeGrafter"/>
</dbReference>
<dbReference type="PRINTS" id="PR00634">
    <property type="entry name" value="BETALLERGEN"/>
</dbReference>
<evidence type="ECO:0000256" key="1">
    <source>
        <dbReference type="ARBA" id="ARBA00009744"/>
    </source>
</evidence>
<dbReference type="GO" id="GO:0004864">
    <property type="term" value="F:protein phosphatase inhibitor activity"/>
    <property type="evidence" value="ECO:0007669"/>
    <property type="project" value="InterPro"/>
</dbReference>
<dbReference type="InterPro" id="IPR000916">
    <property type="entry name" value="Bet_v_I/MLP"/>
</dbReference>
<gene>
    <name evidence="6" type="ORF">GH714_029025</name>
</gene>
<name>A0A6A6KK10_HEVBR</name>
<dbReference type="Proteomes" id="UP000467840">
    <property type="component" value="Chromosome 8"/>
</dbReference>
<dbReference type="PROSITE" id="PS00451">
    <property type="entry name" value="PATHOGENESIS_BETVI"/>
    <property type="match status" value="1"/>
</dbReference>
<dbReference type="InterPro" id="IPR050279">
    <property type="entry name" value="Plant_def-hormone_signal"/>
</dbReference>
<evidence type="ECO:0000313" key="7">
    <source>
        <dbReference type="Proteomes" id="UP000467840"/>
    </source>
</evidence>
<evidence type="ECO:0000256" key="4">
    <source>
        <dbReference type="RuleBase" id="RU000409"/>
    </source>
</evidence>
<evidence type="ECO:0000313" key="6">
    <source>
        <dbReference type="EMBL" id="KAF2289127.1"/>
    </source>
</evidence>
<dbReference type="InterPro" id="IPR023393">
    <property type="entry name" value="START-like_dom_sf"/>
</dbReference>
<organism evidence="6 7">
    <name type="scientific">Hevea brasiliensis</name>
    <name type="common">Para rubber tree</name>
    <name type="synonym">Siphonia brasiliensis</name>
    <dbReference type="NCBI Taxonomy" id="3981"/>
    <lineage>
        <taxon>Eukaryota</taxon>
        <taxon>Viridiplantae</taxon>
        <taxon>Streptophyta</taxon>
        <taxon>Embryophyta</taxon>
        <taxon>Tracheophyta</taxon>
        <taxon>Spermatophyta</taxon>
        <taxon>Magnoliopsida</taxon>
        <taxon>eudicotyledons</taxon>
        <taxon>Gunneridae</taxon>
        <taxon>Pentapetalae</taxon>
        <taxon>rosids</taxon>
        <taxon>fabids</taxon>
        <taxon>Malpighiales</taxon>
        <taxon>Euphorbiaceae</taxon>
        <taxon>Crotonoideae</taxon>
        <taxon>Micrandreae</taxon>
        <taxon>Hevea</taxon>
    </lineage>
</organism>